<dbReference type="OrthoDB" id="5608150at2"/>
<protein>
    <recommendedName>
        <fullName evidence="3">Type II/III secretion system protein</fullName>
    </recommendedName>
</protein>
<accession>A0A498C449</accession>
<organism evidence="1 2">
    <name type="scientific">Alkalispirillum mobile</name>
    <dbReference type="NCBI Taxonomy" id="85925"/>
    <lineage>
        <taxon>Bacteria</taxon>
        <taxon>Pseudomonadati</taxon>
        <taxon>Pseudomonadota</taxon>
        <taxon>Gammaproteobacteria</taxon>
        <taxon>Chromatiales</taxon>
        <taxon>Ectothiorhodospiraceae</taxon>
        <taxon>Alkalispirillum</taxon>
    </lineage>
</organism>
<keyword evidence="2" id="KW-1185">Reference proteome</keyword>
<dbReference type="RefSeq" id="WP_121440818.1">
    <property type="nucleotide sequence ID" value="NZ_RCDA01000001.1"/>
</dbReference>
<dbReference type="Gene3D" id="3.30.1370.120">
    <property type="match status" value="1"/>
</dbReference>
<comment type="caution">
    <text evidence="1">The sequence shown here is derived from an EMBL/GenBank/DDBJ whole genome shotgun (WGS) entry which is preliminary data.</text>
</comment>
<evidence type="ECO:0008006" key="3">
    <source>
        <dbReference type="Google" id="ProtNLM"/>
    </source>
</evidence>
<dbReference type="AlphaFoldDB" id="A0A498C449"/>
<dbReference type="EMBL" id="RCDA01000001">
    <property type="protein sequence ID" value="RLK50322.1"/>
    <property type="molecule type" value="Genomic_DNA"/>
</dbReference>
<sequence>MKPLRWRGRLFVLALLLLALPLAGAVAMETETRVIQLQHQQAEALIPLLEPHLDETRVSGRHFQLLLRGPGAELDQLEQLLHELDQPARSVTLTLRFEEGPPRETVRDGTTVRRLATGRTSREQRVLARDGSEVMLRLHQALPREDRRIYLSPHAVLLEDRTYYLNVEQTLLARPLLHGEDRVTVELSALSQRLDPSDEERLLSREWSGQLTGTVGEWILLGETSADRDPGPEVREPGRIFRTRPAEAQELRIWLRVDPAP</sequence>
<evidence type="ECO:0000313" key="2">
    <source>
        <dbReference type="Proteomes" id="UP000275461"/>
    </source>
</evidence>
<proteinExistence type="predicted"/>
<evidence type="ECO:0000313" key="1">
    <source>
        <dbReference type="EMBL" id="RLK50322.1"/>
    </source>
</evidence>
<dbReference type="Proteomes" id="UP000275461">
    <property type="component" value="Unassembled WGS sequence"/>
</dbReference>
<gene>
    <name evidence="1" type="ORF">DFR31_0215</name>
</gene>
<name>A0A498C449_9GAMM</name>
<dbReference type="InterPro" id="IPR038591">
    <property type="entry name" value="NolW-like_sf"/>
</dbReference>
<reference evidence="1 2" key="1">
    <citation type="submission" date="2018-10" db="EMBL/GenBank/DDBJ databases">
        <title>Genomic Encyclopedia of Type Strains, Phase IV (KMG-IV): sequencing the most valuable type-strain genomes for metagenomic binning, comparative biology and taxonomic classification.</title>
        <authorList>
            <person name="Goeker M."/>
        </authorList>
    </citation>
    <scope>NUCLEOTIDE SEQUENCE [LARGE SCALE GENOMIC DNA]</scope>
    <source>
        <strain evidence="1 2">DSM 12769</strain>
    </source>
</reference>